<dbReference type="EMBL" id="JACBZM010000001">
    <property type="protein sequence ID" value="NYI47280.1"/>
    <property type="molecule type" value="Genomic_DNA"/>
</dbReference>
<protein>
    <submittedName>
        <fullName evidence="1">Uncharacterized protein</fullName>
    </submittedName>
</protein>
<dbReference type="AlphaFoldDB" id="A0A7Z0CQS7"/>
<evidence type="ECO:0000313" key="1">
    <source>
        <dbReference type="EMBL" id="NYI47280.1"/>
    </source>
</evidence>
<evidence type="ECO:0000313" key="2">
    <source>
        <dbReference type="Proteomes" id="UP000562045"/>
    </source>
</evidence>
<dbReference type="RefSeq" id="WP_179651223.1">
    <property type="nucleotide sequence ID" value="NZ_JACBZM010000001.1"/>
</dbReference>
<comment type="caution">
    <text evidence="1">The sequence shown here is derived from an EMBL/GenBank/DDBJ whole genome shotgun (WGS) entry which is preliminary data.</text>
</comment>
<dbReference type="Proteomes" id="UP000562045">
    <property type="component" value="Unassembled WGS sequence"/>
</dbReference>
<organism evidence="1 2">
    <name type="scientific">Nocardioides aromaticivorans</name>
    <dbReference type="NCBI Taxonomy" id="200618"/>
    <lineage>
        <taxon>Bacteria</taxon>
        <taxon>Bacillati</taxon>
        <taxon>Actinomycetota</taxon>
        <taxon>Actinomycetes</taxon>
        <taxon>Propionibacteriales</taxon>
        <taxon>Nocardioidaceae</taxon>
        <taxon>Nocardioides</taxon>
    </lineage>
</organism>
<name>A0A7Z0CQS7_9ACTN</name>
<accession>A0A7Z0CQS7</accession>
<proteinExistence type="predicted"/>
<gene>
    <name evidence="1" type="ORF">BJ993_004360</name>
</gene>
<sequence length="106" mass="12652">MADHAWTPEDRRRQLGEVLRHARWIKKSHRTDAFDELIATCQRFRVHGFSDVDLKEFSRANETPPGRLHPRSDTRMQMEMDQPRLVARLDQLKQAVYELRTRGRID</sequence>
<reference evidence="1 2" key="1">
    <citation type="submission" date="2020-07" db="EMBL/GenBank/DDBJ databases">
        <title>Sequencing the genomes of 1000 actinobacteria strains.</title>
        <authorList>
            <person name="Klenk H.-P."/>
        </authorList>
    </citation>
    <scope>NUCLEOTIDE SEQUENCE [LARGE SCALE GENOMIC DNA]</scope>
    <source>
        <strain evidence="1 2">DSM 15131</strain>
    </source>
</reference>